<dbReference type="Proteomes" id="UP001295794">
    <property type="component" value="Unassembled WGS sequence"/>
</dbReference>
<evidence type="ECO:0000313" key="9">
    <source>
        <dbReference type="EMBL" id="CAK5268052.1"/>
    </source>
</evidence>
<keyword evidence="3" id="KW-0479">Metal-binding</keyword>
<evidence type="ECO:0000259" key="7">
    <source>
        <dbReference type="Pfam" id="PF00775"/>
    </source>
</evidence>
<dbReference type="Gene3D" id="2.60.130.10">
    <property type="entry name" value="Aromatic compound dioxygenase"/>
    <property type="match status" value="1"/>
</dbReference>
<dbReference type="GO" id="GO:0008199">
    <property type="term" value="F:ferric iron binding"/>
    <property type="evidence" value="ECO:0007669"/>
    <property type="project" value="InterPro"/>
</dbReference>
<dbReference type="PANTHER" id="PTHR33711">
    <property type="entry name" value="DIOXYGENASE, PUTATIVE (AFU_ORTHOLOGUE AFUA_2G02910)-RELATED"/>
    <property type="match status" value="1"/>
</dbReference>
<evidence type="ECO:0000256" key="4">
    <source>
        <dbReference type="ARBA" id="ARBA00022964"/>
    </source>
</evidence>
<evidence type="ECO:0000256" key="2">
    <source>
        <dbReference type="ARBA" id="ARBA00007825"/>
    </source>
</evidence>
<evidence type="ECO:0000313" key="10">
    <source>
        <dbReference type="Proteomes" id="UP001295794"/>
    </source>
</evidence>
<dbReference type="Pfam" id="PF00775">
    <property type="entry name" value="Dioxygenase_C"/>
    <property type="match status" value="1"/>
</dbReference>
<organism evidence="9 10">
    <name type="scientific">Mycena citricolor</name>
    <dbReference type="NCBI Taxonomy" id="2018698"/>
    <lineage>
        <taxon>Eukaryota</taxon>
        <taxon>Fungi</taxon>
        <taxon>Dikarya</taxon>
        <taxon>Basidiomycota</taxon>
        <taxon>Agaricomycotina</taxon>
        <taxon>Agaricomycetes</taxon>
        <taxon>Agaricomycetidae</taxon>
        <taxon>Agaricales</taxon>
        <taxon>Marasmiineae</taxon>
        <taxon>Mycenaceae</taxon>
        <taxon>Mycena</taxon>
    </lineage>
</organism>
<evidence type="ECO:0000256" key="1">
    <source>
        <dbReference type="ARBA" id="ARBA00001965"/>
    </source>
</evidence>
<evidence type="ECO:0000259" key="8">
    <source>
        <dbReference type="Pfam" id="PF04444"/>
    </source>
</evidence>
<dbReference type="InterPro" id="IPR007535">
    <property type="entry name" value="Catechol_dOase_N"/>
</dbReference>
<sequence length="334" mass="36602">MSTANIDPAVLAARRAHEHTIDLSKLPKNLDMSAGNITQNVIAVNNNSENPRLKFIMNNLVTHLHDFVRETAITTEEWMTALLFLTKTGQMCTDIRQEFILLSDILGVSALVDSMNHAKPPGATESTVLGPFFTTDALDFENGESIASEGKGEYMWVQGKVLDTKGNPIPNCVIDTWETDSDGLYDTQYSNRGGPDCRGRLRTTDDGSFFYRAVVPVSYPIPADGPAKGLLDALGRHGFRPAHLHMVLEAPGFEKLVTALYPDGDPYIYSDVVFSVKTSLIKELTTETDPELTRARGFQNETSHKVLTYNFVLATVEEAAQAKAQTMKAASGTA</sequence>
<keyword evidence="10" id="KW-1185">Reference proteome</keyword>
<feature type="domain" description="Intradiol ring-cleavage dioxygenases" evidence="7">
    <location>
        <begin position="146"/>
        <end position="313"/>
    </location>
</feature>
<dbReference type="SUPFAM" id="SSF49482">
    <property type="entry name" value="Aromatic compound dioxygenase"/>
    <property type="match status" value="1"/>
</dbReference>
<comment type="cofactor">
    <cofactor evidence="1">
        <name>Fe(3+)</name>
        <dbReference type="ChEBI" id="CHEBI:29034"/>
    </cofactor>
</comment>
<keyword evidence="4" id="KW-0223">Dioxygenase</keyword>
<reference evidence="9" key="1">
    <citation type="submission" date="2023-11" db="EMBL/GenBank/DDBJ databases">
        <authorList>
            <person name="De Vega J J."/>
            <person name="De Vega J J."/>
        </authorList>
    </citation>
    <scope>NUCLEOTIDE SEQUENCE</scope>
</reference>
<comment type="similarity">
    <text evidence="2">Belongs to the intradiol ring-cleavage dioxygenase family.</text>
</comment>
<dbReference type="Pfam" id="PF04444">
    <property type="entry name" value="Dioxygenase_N"/>
    <property type="match status" value="1"/>
</dbReference>
<dbReference type="GO" id="GO:0009712">
    <property type="term" value="P:catechol-containing compound metabolic process"/>
    <property type="evidence" value="ECO:0007669"/>
    <property type="project" value="InterPro"/>
</dbReference>
<dbReference type="AlphaFoldDB" id="A0AAD2H621"/>
<dbReference type="InterPro" id="IPR015889">
    <property type="entry name" value="Intradiol_dOase_core"/>
</dbReference>
<evidence type="ECO:0000256" key="3">
    <source>
        <dbReference type="ARBA" id="ARBA00022723"/>
    </source>
</evidence>
<dbReference type="PANTHER" id="PTHR33711:SF7">
    <property type="entry name" value="INTRADIOL RING-CLEAVAGE DIOXYGENASES DOMAIN-CONTAINING PROTEIN-RELATED"/>
    <property type="match status" value="1"/>
</dbReference>
<keyword evidence="5" id="KW-0560">Oxidoreductase</keyword>
<accession>A0AAD2H621</accession>
<gene>
    <name evidence="9" type="ORF">MYCIT1_LOCUS11064</name>
</gene>
<protein>
    <recommendedName>
        <fullName evidence="11">Aromatic compound dioxygenase</fullName>
    </recommendedName>
</protein>
<evidence type="ECO:0000256" key="6">
    <source>
        <dbReference type="ARBA" id="ARBA00023004"/>
    </source>
</evidence>
<evidence type="ECO:0000256" key="5">
    <source>
        <dbReference type="ARBA" id="ARBA00023002"/>
    </source>
</evidence>
<dbReference type="InterPro" id="IPR000627">
    <property type="entry name" value="Intradiol_dOase_C"/>
</dbReference>
<feature type="domain" description="Catechol dioxygenase N-terminal" evidence="8">
    <location>
        <begin position="50"/>
        <end position="124"/>
    </location>
</feature>
<dbReference type="InterPro" id="IPR050770">
    <property type="entry name" value="Intradiol_RC_Dioxygenase"/>
</dbReference>
<evidence type="ECO:0008006" key="11">
    <source>
        <dbReference type="Google" id="ProtNLM"/>
    </source>
</evidence>
<keyword evidence="6" id="KW-0408">Iron</keyword>
<dbReference type="EMBL" id="CAVNYO010000137">
    <property type="protein sequence ID" value="CAK5268052.1"/>
    <property type="molecule type" value="Genomic_DNA"/>
</dbReference>
<comment type="caution">
    <text evidence="9">The sequence shown here is derived from an EMBL/GenBank/DDBJ whole genome shotgun (WGS) entry which is preliminary data.</text>
</comment>
<dbReference type="GO" id="GO:0018576">
    <property type="term" value="F:catechol 1,2-dioxygenase activity"/>
    <property type="evidence" value="ECO:0007669"/>
    <property type="project" value="InterPro"/>
</dbReference>
<name>A0AAD2H621_9AGAR</name>
<proteinExistence type="inferred from homology"/>